<name>A0A3S5AH12_9MICC</name>
<gene>
    <name evidence="1" type="ORF">NCTC10918_01829</name>
</gene>
<protein>
    <submittedName>
        <fullName evidence="1">Uncharacterized protein</fullName>
    </submittedName>
</protein>
<organism evidence="1 2">
    <name type="scientific">Rothia dentocariosa</name>
    <dbReference type="NCBI Taxonomy" id="2047"/>
    <lineage>
        <taxon>Bacteria</taxon>
        <taxon>Bacillati</taxon>
        <taxon>Actinomycetota</taxon>
        <taxon>Actinomycetes</taxon>
        <taxon>Micrococcales</taxon>
        <taxon>Micrococcaceae</taxon>
        <taxon>Rothia</taxon>
    </lineage>
</organism>
<dbReference type="EMBL" id="LR134521">
    <property type="protein sequence ID" value="VEJ30545.1"/>
    <property type="molecule type" value="Genomic_DNA"/>
</dbReference>
<dbReference type="AlphaFoldDB" id="A0A3S5AH12"/>
<sequence>MHVGLFVTASQEHTVRPSNSFGAESGRDGLPGQLFPQGVRHKFGLI</sequence>
<accession>A0A3S5AH12</accession>
<dbReference type="Proteomes" id="UP000270988">
    <property type="component" value="Chromosome"/>
</dbReference>
<evidence type="ECO:0000313" key="2">
    <source>
        <dbReference type="Proteomes" id="UP000270988"/>
    </source>
</evidence>
<reference evidence="1 2" key="1">
    <citation type="submission" date="2018-12" db="EMBL/GenBank/DDBJ databases">
        <authorList>
            <consortium name="Pathogen Informatics"/>
        </authorList>
    </citation>
    <scope>NUCLEOTIDE SEQUENCE [LARGE SCALE GENOMIC DNA]</scope>
    <source>
        <strain evidence="1 2">NCTC10918</strain>
    </source>
</reference>
<evidence type="ECO:0000313" key="1">
    <source>
        <dbReference type="EMBL" id="VEJ30545.1"/>
    </source>
</evidence>
<proteinExistence type="predicted"/>